<feature type="compositionally biased region" description="Low complexity" evidence="1">
    <location>
        <begin position="181"/>
        <end position="195"/>
    </location>
</feature>
<dbReference type="RefSeq" id="WP_051645862.1">
    <property type="nucleotide sequence ID" value="NZ_BNAB01000025.1"/>
</dbReference>
<comment type="caution">
    <text evidence="3">The sequence shown here is derived from an EMBL/GenBank/DDBJ whole genome shotgun (WGS) entry which is preliminary data.</text>
</comment>
<feature type="transmembrane region" description="Helical" evidence="2">
    <location>
        <begin position="61"/>
        <end position="77"/>
    </location>
</feature>
<keyword evidence="2" id="KW-0472">Membrane</keyword>
<dbReference type="EMBL" id="FNOB01000025">
    <property type="protein sequence ID" value="SDX69589.1"/>
    <property type="molecule type" value="Genomic_DNA"/>
</dbReference>
<keyword evidence="5" id="KW-1185">Reference proteome</keyword>
<evidence type="ECO:0000256" key="2">
    <source>
        <dbReference type="SAM" id="Phobius"/>
    </source>
</evidence>
<dbReference type="Proteomes" id="UP000199541">
    <property type="component" value="Unassembled WGS sequence"/>
</dbReference>
<organism evidence="3 6">
    <name type="scientific">Allgaiera indica</name>
    <dbReference type="NCBI Taxonomy" id="765699"/>
    <lineage>
        <taxon>Bacteria</taxon>
        <taxon>Pseudomonadati</taxon>
        <taxon>Pseudomonadota</taxon>
        <taxon>Alphaproteobacteria</taxon>
        <taxon>Rhodobacterales</taxon>
        <taxon>Paracoccaceae</taxon>
        <taxon>Allgaiera</taxon>
    </lineage>
</organism>
<evidence type="ECO:0000313" key="4">
    <source>
        <dbReference type="EMBL" id="SDX69589.1"/>
    </source>
</evidence>
<dbReference type="EMBL" id="BNAB01000025">
    <property type="protein sequence ID" value="GHE05557.1"/>
    <property type="molecule type" value="Genomic_DNA"/>
</dbReference>
<evidence type="ECO:0000313" key="5">
    <source>
        <dbReference type="Proteomes" id="UP000199541"/>
    </source>
</evidence>
<sequence>MPDLGSARRRPADLWDQAESLAGRRGAPDRLDIVLLVPFFLISATIGEMVAMFVFPRAEGLATLTALLVTALGYSIFRERNNERFRMIEEAHAELLEVEERREATERAAPKAEHADPGAAAEPVEHLTMATSPGTNRTAQLIAAADKILALPDRTPSQIAKARRAKAILEQVQSARQRGNSMSPPVSPRSPSDSA</sequence>
<evidence type="ECO:0000256" key="1">
    <source>
        <dbReference type="SAM" id="MobiDB-lite"/>
    </source>
</evidence>
<reference evidence="3" key="1">
    <citation type="journal article" date="2014" name="Int. J. Syst. Evol. Microbiol.">
        <title>Complete genome sequence of Corynebacterium casei LMG S-19264T (=DSM 44701T), isolated from a smear-ripened cheese.</title>
        <authorList>
            <consortium name="US DOE Joint Genome Institute (JGI-PGF)"/>
            <person name="Walter F."/>
            <person name="Albersmeier A."/>
            <person name="Kalinowski J."/>
            <person name="Ruckert C."/>
        </authorList>
    </citation>
    <scope>NUCLEOTIDE SEQUENCE</scope>
    <source>
        <strain evidence="3">CGMCC 1.10859</strain>
    </source>
</reference>
<feature type="region of interest" description="Disordered" evidence="1">
    <location>
        <begin position="170"/>
        <end position="195"/>
    </location>
</feature>
<protein>
    <submittedName>
        <fullName evidence="3">Uncharacterized protein</fullName>
    </submittedName>
</protein>
<accession>A0AAN5A148</accession>
<name>A0AAN5A148_9RHOB</name>
<dbReference type="AlphaFoldDB" id="A0AAN5A148"/>
<proteinExistence type="predicted"/>
<gene>
    <name evidence="3" type="ORF">GCM10008024_36880</name>
    <name evidence="4" type="ORF">SAMN05444006_1253</name>
</gene>
<feature type="compositionally biased region" description="Polar residues" evidence="1">
    <location>
        <begin position="171"/>
        <end position="180"/>
    </location>
</feature>
<evidence type="ECO:0000313" key="3">
    <source>
        <dbReference type="EMBL" id="GHE05557.1"/>
    </source>
</evidence>
<evidence type="ECO:0000313" key="6">
    <source>
        <dbReference type="Proteomes" id="UP000634647"/>
    </source>
</evidence>
<reference evidence="3" key="3">
    <citation type="submission" date="2023-06" db="EMBL/GenBank/DDBJ databases">
        <authorList>
            <person name="Sun Q."/>
            <person name="Zhou Y."/>
        </authorList>
    </citation>
    <scope>NUCLEOTIDE SEQUENCE</scope>
    <source>
        <strain evidence="3">CGMCC 1.10859</strain>
    </source>
</reference>
<keyword evidence="2" id="KW-0812">Transmembrane</keyword>
<feature type="transmembrane region" description="Helical" evidence="2">
    <location>
        <begin position="33"/>
        <end position="55"/>
    </location>
</feature>
<keyword evidence="2" id="KW-1133">Transmembrane helix</keyword>
<reference evidence="4 5" key="2">
    <citation type="submission" date="2016-10" db="EMBL/GenBank/DDBJ databases">
        <authorList>
            <person name="Varghese N."/>
            <person name="Submissions S."/>
        </authorList>
    </citation>
    <scope>NUCLEOTIDE SEQUENCE [LARGE SCALE GENOMIC DNA]</scope>
    <source>
        <strain evidence="4 5">DSM 24802</strain>
    </source>
</reference>
<dbReference type="Proteomes" id="UP000634647">
    <property type="component" value="Unassembled WGS sequence"/>
</dbReference>